<dbReference type="SUPFAM" id="SSF53335">
    <property type="entry name" value="S-adenosyl-L-methionine-dependent methyltransferases"/>
    <property type="match status" value="1"/>
</dbReference>
<dbReference type="InterPro" id="IPR029063">
    <property type="entry name" value="SAM-dependent_MTases_sf"/>
</dbReference>
<proteinExistence type="inferred from homology"/>
<dbReference type="Proteomes" id="UP000799429">
    <property type="component" value="Unassembled WGS sequence"/>
</dbReference>
<sequence>MSVPNAFYDGSNEQDERWTAVDAYALEHLHPPSRPNHETLVNTLKRSDANGLDNIAAHPTMAKYLALQCRIAKVEHALEVGTLGGYTAIWIASENPKLHLTSIECDTHSAKVARENIEKAGLTDRIEVVEGVALEVLPKLVADVKASKRAPYGFAFIDADKQNNWPYVQNILKMSQSGTIIVVDNVVRRAELVLPQFQHDTRVIGSRQVVEEIGKLENVDATLIQTVSEKDYDGFLLAVVQ</sequence>
<dbReference type="AlphaFoldDB" id="A0A9P4VPL0"/>
<reference evidence="5" key="1">
    <citation type="journal article" date="2020" name="Stud. Mycol.">
        <title>101 Dothideomycetes genomes: a test case for predicting lifestyles and emergence of pathogens.</title>
        <authorList>
            <person name="Haridas S."/>
            <person name="Albert R."/>
            <person name="Binder M."/>
            <person name="Bloem J."/>
            <person name="Labutti K."/>
            <person name="Salamov A."/>
            <person name="Andreopoulos B."/>
            <person name="Baker S."/>
            <person name="Barry K."/>
            <person name="Bills G."/>
            <person name="Bluhm B."/>
            <person name="Cannon C."/>
            <person name="Castanera R."/>
            <person name="Culley D."/>
            <person name="Daum C."/>
            <person name="Ezra D."/>
            <person name="Gonzalez J."/>
            <person name="Henrissat B."/>
            <person name="Kuo A."/>
            <person name="Liang C."/>
            <person name="Lipzen A."/>
            <person name="Lutzoni F."/>
            <person name="Magnuson J."/>
            <person name="Mondo S."/>
            <person name="Nolan M."/>
            <person name="Ohm R."/>
            <person name="Pangilinan J."/>
            <person name="Park H.-J."/>
            <person name="Ramirez L."/>
            <person name="Alfaro M."/>
            <person name="Sun H."/>
            <person name="Tritt A."/>
            <person name="Yoshinaga Y."/>
            <person name="Zwiers L.-H."/>
            <person name="Turgeon B."/>
            <person name="Goodwin S."/>
            <person name="Spatafora J."/>
            <person name="Crous P."/>
            <person name="Grigoriev I."/>
        </authorList>
    </citation>
    <scope>NUCLEOTIDE SEQUENCE</scope>
    <source>
        <strain evidence="5">CBS 101060</strain>
    </source>
</reference>
<dbReference type="GO" id="GO:0008171">
    <property type="term" value="F:O-methyltransferase activity"/>
    <property type="evidence" value="ECO:0007669"/>
    <property type="project" value="InterPro"/>
</dbReference>
<comment type="caution">
    <text evidence="5">The sequence shown here is derived from an EMBL/GenBank/DDBJ whole genome shotgun (WGS) entry which is preliminary data.</text>
</comment>
<dbReference type="EMBL" id="MU006092">
    <property type="protein sequence ID" value="KAF2840956.1"/>
    <property type="molecule type" value="Genomic_DNA"/>
</dbReference>
<dbReference type="PROSITE" id="PS51682">
    <property type="entry name" value="SAM_OMT_I"/>
    <property type="match status" value="1"/>
</dbReference>
<keyword evidence="2" id="KW-0808">Transferase</keyword>
<evidence type="ECO:0000256" key="3">
    <source>
        <dbReference type="ARBA" id="ARBA00022691"/>
    </source>
</evidence>
<organism evidence="5 6">
    <name type="scientific">Patellaria atrata CBS 101060</name>
    <dbReference type="NCBI Taxonomy" id="1346257"/>
    <lineage>
        <taxon>Eukaryota</taxon>
        <taxon>Fungi</taxon>
        <taxon>Dikarya</taxon>
        <taxon>Ascomycota</taxon>
        <taxon>Pezizomycotina</taxon>
        <taxon>Dothideomycetes</taxon>
        <taxon>Dothideomycetes incertae sedis</taxon>
        <taxon>Patellariales</taxon>
        <taxon>Patellariaceae</taxon>
        <taxon>Patellaria</taxon>
    </lineage>
</organism>
<dbReference type="InterPro" id="IPR050362">
    <property type="entry name" value="Cation-dep_OMT"/>
</dbReference>
<comment type="similarity">
    <text evidence="4">Belongs to the class I-like SAM-binding methyltransferase superfamily. Cation-dependent O-methyltransferase family.</text>
</comment>
<accession>A0A9P4VPL0</accession>
<evidence type="ECO:0000313" key="6">
    <source>
        <dbReference type="Proteomes" id="UP000799429"/>
    </source>
</evidence>
<keyword evidence="1" id="KW-0489">Methyltransferase</keyword>
<gene>
    <name evidence="5" type="ORF">M501DRAFT_1014945</name>
</gene>
<dbReference type="GO" id="GO:0032259">
    <property type="term" value="P:methylation"/>
    <property type="evidence" value="ECO:0007669"/>
    <property type="project" value="UniProtKB-KW"/>
</dbReference>
<evidence type="ECO:0000256" key="1">
    <source>
        <dbReference type="ARBA" id="ARBA00022603"/>
    </source>
</evidence>
<dbReference type="Gene3D" id="3.40.50.150">
    <property type="entry name" value="Vaccinia Virus protein VP39"/>
    <property type="match status" value="1"/>
</dbReference>
<dbReference type="InterPro" id="IPR002935">
    <property type="entry name" value="SAM_O-MeTrfase"/>
</dbReference>
<evidence type="ECO:0000256" key="4">
    <source>
        <dbReference type="ARBA" id="ARBA00023453"/>
    </source>
</evidence>
<keyword evidence="3" id="KW-0949">S-adenosyl-L-methionine</keyword>
<name>A0A9P4VPL0_9PEZI</name>
<evidence type="ECO:0000256" key="2">
    <source>
        <dbReference type="ARBA" id="ARBA00022679"/>
    </source>
</evidence>
<dbReference type="OrthoDB" id="10251242at2759"/>
<dbReference type="PANTHER" id="PTHR10509">
    <property type="entry name" value="O-METHYLTRANSFERASE-RELATED"/>
    <property type="match status" value="1"/>
</dbReference>
<dbReference type="PANTHER" id="PTHR10509:SF14">
    <property type="entry name" value="CAFFEOYL-COA O-METHYLTRANSFERASE 3-RELATED"/>
    <property type="match status" value="1"/>
</dbReference>
<dbReference type="GO" id="GO:0008757">
    <property type="term" value="F:S-adenosylmethionine-dependent methyltransferase activity"/>
    <property type="evidence" value="ECO:0007669"/>
    <property type="project" value="TreeGrafter"/>
</dbReference>
<evidence type="ECO:0000313" key="5">
    <source>
        <dbReference type="EMBL" id="KAF2840956.1"/>
    </source>
</evidence>
<keyword evidence="6" id="KW-1185">Reference proteome</keyword>
<protein>
    <submittedName>
        <fullName evidence="5">O-methyltransferase</fullName>
    </submittedName>
</protein>
<dbReference type="Pfam" id="PF01596">
    <property type="entry name" value="Methyltransf_3"/>
    <property type="match status" value="1"/>
</dbReference>